<reference evidence="3 4" key="1">
    <citation type="submission" date="2018-08" db="EMBL/GenBank/DDBJ databases">
        <title>Acidipila sp. 4G-K13, an acidobacterium isolated from forest soil.</title>
        <authorList>
            <person name="Gao Z.-H."/>
            <person name="Qiu L.-H."/>
        </authorList>
    </citation>
    <scope>NUCLEOTIDE SEQUENCE [LARGE SCALE GENOMIC DNA]</scope>
    <source>
        <strain evidence="3 4">4G-K13</strain>
    </source>
</reference>
<dbReference type="InterPro" id="IPR004629">
    <property type="entry name" value="WecG_TagA_CpsF"/>
</dbReference>
<organism evidence="3 4">
    <name type="scientific">Paracidobacterium acidisoli</name>
    <dbReference type="NCBI Taxonomy" id="2303751"/>
    <lineage>
        <taxon>Bacteria</taxon>
        <taxon>Pseudomonadati</taxon>
        <taxon>Acidobacteriota</taxon>
        <taxon>Terriglobia</taxon>
        <taxon>Terriglobales</taxon>
        <taxon>Acidobacteriaceae</taxon>
        <taxon>Paracidobacterium</taxon>
    </lineage>
</organism>
<evidence type="ECO:0000313" key="4">
    <source>
        <dbReference type="Proteomes" id="UP000264702"/>
    </source>
</evidence>
<name>A0A372IL91_9BACT</name>
<dbReference type="Proteomes" id="UP000264702">
    <property type="component" value="Unassembled WGS sequence"/>
</dbReference>
<keyword evidence="4" id="KW-1185">Reference proteome</keyword>
<evidence type="ECO:0000313" key="3">
    <source>
        <dbReference type="EMBL" id="RFU15343.1"/>
    </source>
</evidence>
<dbReference type="RefSeq" id="WP_117302229.1">
    <property type="nucleotide sequence ID" value="NZ_QVQT02000006.1"/>
</dbReference>
<dbReference type="EMBL" id="QVQT01000006">
    <property type="protein sequence ID" value="RFU15343.1"/>
    <property type="molecule type" value="Genomic_DNA"/>
</dbReference>
<dbReference type="PANTHER" id="PTHR34136">
    <property type="match status" value="1"/>
</dbReference>
<proteinExistence type="predicted"/>
<dbReference type="Pfam" id="PF03808">
    <property type="entry name" value="Glyco_tran_WecG"/>
    <property type="match status" value="1"/>
</dbReference>
<dbReference type="AlphaFoldDB" id="A0A372IL91"/>
<dbReference type="OrthoDB" id="9771846at2"/>
<accession>A0A372IL91</accession>
<evidence type="ECO:0000256" key="1">
    <source>
        <dbReference type="ARBA" id="ARBA00022676"/>
    </source>
</evidence>
<evidence type="ECO:0000256" key="2">
    <source>
        <dbReference type="ARBA" id="ARBA00022679"/>
    </source>
</evidence>
<sequence>MKSHRGYRQILGIRFYAGDIHGALERMRHGGLLVVPAAPALKDLATNPSYREALIHADVAITDSAFMVMIWNLLERDSIRRLSGLEYLRGLLQMDEVRKPCETLWIMAGPANAKRNLEWLEEQGILVPEDYVYMAPMYGGEIQDEALLARLRELRPKHIIITVGGGTQERLGLYLKRSLEYTPSIHCIGAAIAFLSGDQVRIPAWADKLYLGWLFRCFSAPGRYVPRYWEARKLLPLMVRHRSQLPGHNDREVA</sequence>
<protein>
    <submittedName>
        <fullName evidence="3">Glycosyltransferase</fullName>
    </submittedName>
</protein>
<comment type="caution">
    <text evidence="3">The sequence shown here is derived from an EMBL/GenBank/DDBJ whole genome shotgun (WGS) entry which is preliminary data.</text>
</comment>
<keyword evidence="2 3" id="KW-0808">Transferase</keyword>
<dbReference type="PANTHER" id="PTHR34136:SF1">
    <property type="entry name" value="UDP-N-ACETYL-D-MANNOSAMINURONIC ACID TRANSFERASE"/>
    <property type="match status" value="1"/>
</dbReference>
<gene>
    <name evidence="3" type="ORF">D0Y96_16845</name>
</gene>
<dbReference type="GO" id="GO:0016758">
    <property type="term" value="F:hexosyltransferase activity"/>
    <property type="evidence" value="ECO:0007669"/>
    <property type="project" value="TreeGrafter"/>
</dbReference>
<keyword evidence="1" id="KW-0328">Glycosyltransferase</keyword>